<evidence type="ECO:0000313" key="3">
    <source>
        <dbReference type="Proteomes" id="UP001362899"/>
    </source>
</evidence>
<feature type="compositionally biased region" description="Low complexity" evidence="1">
    <location>
        <begin position="226"/>
        <end position="246"/>
    </location>
</feature>
<feature type="region of interest" description="Disordered" evidence="1">
    <location>
        <begin position="57"/>
        <end position="79"/>
    </location>
</feature>
<name>A0AAV5RFD7_STABA</name>
<sequence>MATNYSSYSTQFTHAYYYPQPTVVYSSNNAYPQPVPQPVPQQVITDDANSRFSIARPASANSNSAPNTPNIGAAQSASAGALATPNLGSRKRVFSEPRLTAQPARYRRTMNKTGANATPNQTTQAEFAGINQGPLPTGSNSSIPYSPMPISGFQNAPALSSSSSLPLGIQPYPSYGYSSYQGTQRIQGKHAVNMSTSSLPSLNPQPLNIPTQSHPPQSPRGHRYSKSYSYANNHNNSQNQNQSQSQKKNHHNRRRYNNSVSSVDTSTDSDSLTTQTSLSSESSLQSDDEHRTTPLKRQPEPKLTTLAEKEKEVKTKAVENPPNETAVQNKSSQFPRKEKEVKLSLVDSNNKDNGVQLKLSNTTSDKEIKVQVVKNSSSGSDVKMRKIRNVEIPNDIEVTIEKEDSPTMILPSELRRRSYVLPPAKKPPTFHIKQPSSVENSSNQTIRPVTQAPQDNKVQRAPRTKRVRKAQQESVAGQETNPMGQIVPTAVSTQNTEPPAPKHSLKAAEPMVFTPPAVNVAPSAPVTPAIPTPTVETSLSITQPTVVSQSALIAPVAKSLSTLMVEEKVESRIRKVAKPSVPESSPENKVDTDMVELEIGLKESIQLQECLEAAELLGVEPQMLNSSLVNKEVQSVDESEVEKATVSASNNKDTIRAVKPNSTDDKNTEDDDYIGTYNLSTVERVEFTRPGTPINQLTSAPSGRPLPIPCAVPLTPENNKNAGTETSSSASSSPSNSSSLQPVAITTTSTSRPLVERSPKRNAAPPVIDYMQQRSNAFTKRPLPPVSDSNRSASDSIANASTDNSNGKPRKGLFGKKLMRAFSKKTDDNLDDGSSIRSSTSTMSTLSTRSVRSIRSIKHGAQNTFTNISVPSFLGLRRKSATDLDNSQTNNTAVSPEPRPRQDHAAIARKRVSAGANMNRTSVAAVYPEEALQKLSLVADPFDIPASANASEVIIQNDKECSSDDNEGVIKLSAGDIFPGGLNADNINTIVSSVERTGSFERNPSISRKQSLSRKRSVKSVRPFNATSHEPIMTVRKLKSCMKSSNGTRGRERSIQFAEQILVYKTHDALDYDRTPGKVTCDNLKEPGMVQRIREELNVVKLTMPVHPNSQKYTQFFY</sequence>
<dbReference type="AlphaFoldDB" id="A0AAV5RFD7"/>
<feature type="compositionally biased region" description="Polar residues" evidence="1">
    <location>
        <begin position="787"/>
        <end position="807"/>
    </location>
</feature>
<feature type="compositionally biased region" description="Basic and acidic residues" evidence="1">
    <location>
        <begin position="287"/>
        <end position="300"/>
    </location>
</feature>
<feature type="region of interest" description="Disordered" evidence="1">
    <location>
        <begin position="691"/>
        <end position="813"/>
    </location>
</feature>
<evidence type="ECO:0000256" key="1">
    <source>
        <dbReference type="SAM" id="MobiDB-lite"/>
    </source>
</evidence>
<feature type="region of interest" description="Disordered" evidence="1">
    <location>
        <begin position="425"/>
        <end position="479"/>
    </location>
</feature>
<accession>A0AAV5RFD7</accession>
<feature type="compositionally biased region" description="Polar residues" evidence="1">
    <location>
        <begin position="740"/>
        <end position="752"/>
    </location>
</feature>
<feature type="compositionally biased region" description="Polar residues" evidence="1">
    <location>
        <begin position="346"/>
        <end position="356"/>
    </location>
</feature>
<feature type="compositionally biased region" description="Polar residues" evidence="1">
    <location>
        <begin position="883"/>
        <end position="894"/>
    </location>
</feature>
<feature type="region of interest" description="Disordered" evidence="1">
    <location>
        <begin position="195"/>
        <end position="356"/>
    </location>
</feature>
<feature type="region of interest" description="Disordered" evidence="1">
    <location>
        <begin position="881"/>
        <end position="903"/>
    </location>
</feature>
<feature type="compositionally biased region" description="Basic residues" evidence="1">
    <location>
        <begin position="247"/>
        <end position="256"/>
    </location>
</feature>
<feature type="compositionally biased region" description="Polar residues" evidence="1">
    <location>
        <begin position="195"/>
        <end position="215"/>
    </location>
</feature>
<feature type="region of interest" description="Disordered" evidence="1">
    <location>
        <begin position="641"/>
        <end position="673"/>
    </location>
</feature>
<feature type="compositionally biased region" description="Low complexity" evidence="1">
    <location>
        <begin position="727"/>
        <end position="739"/>
    </location>
</feature>
<feature type="compositionally biased region" description="Low complexity" evidence="1">
    <location>
        <begin position="257"/>
        <end position="285"/>
    </location>
</feature>
<organism evidence="2 3">
    <name type="scientific">Starmerella bacillaris</name>
    <name type="common">Yeast</name>
    <name type="synonym">Candida zemplinina</name>
    <dbReference type="NCBI Taxonomy" id="1247836"/>
    <lineage>
        <taxon>Eukaryota</taxon>
        <taxon>Fungi</taxon>
        <taxon>Dikarya</taxon>
        <taxon>Ascomycota</taxon>
        <taxon>Saccharomycotina</taxon>
        <taxon>Dipodascomycetes</taxon>
        <taxon>Dipodascales</taxon>
        <taxon>Trichomonascaceae</taxon>
        <taxon>Starmerella</taxon>
    </lineage>
</organism>
<feature type="compositionally biased region" description="Polar residues" evidence="1">
    <location>
        <begin position="434"/>
        <end position="456"/>
    </location>
</feature>
<feature type="compositionally biased region" description="Basic and acidic residues" evidence="1">
    <location>
        <begin position="307"/>
        <end position="317"/>
    </location>
</feature>
<dbReference type="Proteomes" id="UP001362899">
    <property type="component" value="Unassembled WGS sequence"/>
</dbReference>
<feature type="compositionally biased region" description="Polar residues" evidence="1">
    <location>
        <begin position="716"/>
        <end position="726"/>
    </location>
</feature>
<feature type="compositionally biased region" description="Polar residues" evidence="1">
    <location>
        <begin position="322"/>
        <end position="334"/>
    </location>
</feature>
<feature type="region of interest" description="Disordered" evidence="1">
    <location>
        <begin position="825"/>
        <end position="844"/>
    </location>
</feature>
<evidence type="ECO:0000313" key="2">
    <source>
        <dbReference type="EMBL" id="GMM50289.1"/>
    </source>
</evidence>
<keyword evidence="3" id="KW-1185">Reference proteome</keyword>
<gene>
    <name evidence="2" type="ORF">DASB73_012470</name>
</gene>
<reference evidence="2 3" key="1">
    <citation type="journal article" date="2023" name="Elife">
        <title>Identification of key yeast species and microbe-microbe interactions impacting larval growth of Drosophila in the wild.</title>
        <authorList>
            <person name="Mure A."/>
            <person name="Sugiura Y."/>
            <person name="Maeda R."/>
            <person name="Honda K."/>
            <person name="Sakurai N."/>
            <person name="Takahashi Y."/>
            <person name="Watada M."/>
            <person name="Katoh T."/>
            <person name="Gotoh A."/>
            <person name="Gotoh Y."/>
            <person name="Taniguchi I."/>
            <person name="Nakamura K."/>
            <person name="Hayashi T."/>
            <person name="Katayama T."/>
            <person name="Uemura T."/>
            <person name="Hattori Y."/>
        </authorList>
    </citation>
    <scope>NUCLEOTIDE SEQUENCE [LARGE SCALE GENOMIC DNA]</scope>
    <source>
        <strain evidence="2 3">SB-73</strain>
    </source>
</reference>
<feature type="region of interest" description="Disordered" evidence="1">
    <location>
        <begin position="1001"/>
        <end position="1021"/>
    </location>
</feature>
<comment type="caution">
    <text evidence="2">The sequence shown here is derived from an EMBL/GenBank/DDBJ whole genome shotgun (WGS) entry which is preliminary data.</text>
</comment>
<protein>
    <submittedName>
        <fullName evidence="2">Uncharacterized protein</fullName>
    </submittedName>
</protein>
<dbReference type="EMBL" id="BTGC01000003">
    <property type="protein sequence ID" value="GMM50289.1"/>
    <property type="molecule type" value="Genomic_DNA"/>
</dbReference>
<feature type="compositionally biased region" description="Basic residues" evidence="1">
    <location>
        <begin position="460"/>
        <end position="469"/>
    </location>
</feature>
<proteinExistence type="predicted"/>
<feature type="compositionally biased region" description="Low complexity" evidence="1">
    <location>
        <begin position="835"/>
        <end position="844"/>
    </location>
</feature>